<evidence type="ECO:0000256" key="2">
    <source>
        <dbReference type="SAM" id="MobiDB-lite"/>
    </source>
</evidence>
<protein>
    <recommendedName>
        <fullName evidence="4">DUF4124 domain-containing protein</fullName>
    </recommendedName>
</protein>
<sequence length="184" mass="20311">MKHYLPFFLVIYLLIPTPASSAFYKWTDAKGVVHMTDDARKVPKQYKGKATRIEVKEPARLPKVAAPEPQGAPAAPAADLAAPAAGRGEAGVPGGHDEKWWRAQFGELRSELNALQAARSQKEQQLVELRRRRVIFQRARDRVAINEAEAQLSADDVRIGDLLNRIAALELAASKAGVPAEWRQ</sequence>
<proteinExistence type="predicted"/>
<dbReference type="OrthoDB" id="5397684at2"/>
<dbReference type="STRING" id="443144.GM21_1901"/>
<keyword evidence="3" id="KW-0732">Signal</keyword>
<feature type="domain" description="DUF4124" evidence="4">
    <location>
        <begin position="13"/>
        <end position="70"/>
    </location>
</feature>
<dbReference type="HOGENOM" id="CLU_123270_0_0_7"/>
<name>C6E788_GEOSM</name>
<dbReference type="AlphaFoldDB" id="C6E788"/>
<feature type="compositionally biased region" description="Low complexity" evidence="2">
    <location>
        <begin position="65"/>
        <end position="87"/>
    </location>
</feature>
<evidence type="ECO:0000256" key="1">
    <source>
        <dbReference type="SAM" id="Coils"/>
    </source>
</evidence>
<evidence type="ECO:0000259" key="4">
    <source>
        <dbReference type="Pfam" id="PF13511"/>
    </source>
</evidence>
<feature type="region of interest" description="Disordered" evidence="2">
    <location>
        <begin position="65"/>
        <end position="96"/>
    </location>
</feature>
<gene>
    <name evidence="5" type="ordered locus">GM21_1901</name>
</gene>
<keyword evidence="1" id="KW-0175">Coiled coil</keyword>
<dbReference type="EMBL" id="CP001661">
    <property type="protein sequence ID" value="ACT17954.1"/>
    <property type="molecule type" value="Genomic_DNA"/>
</dbReference>
<accession>C6E788</accession>
<evidence type="ECO:0000313" key="5">
    <source>
        <dbReference type="EMBL" id="ACT17954.1"/>
    </source>
</evidence>
<feature type="chain" id="PRO_5002964636" description="DUF4124 domain-containing protein" evidence="3">
    <location>
        <begin position="22"/>
        <end position="184"/>
    </location>
</feature>
<feature type="signal peptide" evidence="3">
    <location>
        <begin position="1"/>
        <end position="21"/>
    </location>
</feature>
<evidence type="ECO:0000256" key="3">
    <source>
        <dbReference type="SAM" id="SignalP"/>
    </source>
</evidence>
<reference evidence="5" key="1">
    <citation type="submission" date="2009-07" db="EMBL/GenBank/DDBJ databases">
        <title>Complete sequence of Geobacter sp. M21.</title>
        <authorList>
            <consortium name="US DOE Joint Genome Institute"/>
            <person name="Lucas S."/>
            <person name="Copeland A."/>
            <person name="Lapidus A."/>
            <person name="Glavina del Rio T."/>
            <person name="Dalin E."/>
            <person name="Tice H."/>
            <person name="Bruce D."/>
            <person name="Goodwin L."/>
            <person name="Pitluck S."/>
            <person name="Saunders E."/>
            <person name="Brettin T."/>
            <person name="Detter J.C."/>
            <person name="Han C."/>
            <person name="Larimer F."/>
            <person name="Land M."/>
            <person name="Hauser L."/>
            <person name="Kyrpides N."/>
            <person name="Ovchinnikova G."/>
            <person name="Lovley D."/>
        </authorList>
    </citation>
    <scope>NUCLEOTIDE SEQUENCE [LARGE SCALE GENOMIC DNA]</scope>
    <source>
        <strain evidence="5">M21</strain>
    </source>
</reference>
<organism evidence="5">
    <name type="scientific">Geobacter sp. (strain M21)</name>
    <dbReference type="NCBI Taxonomy" id="443144"/>
    <lineage>
        <taxon>Bacteria</taxon>
        <taxon>Pseudomonadati</taxon>
        <taxon>Thermodesulfobacteriota</taxon>
        <taxon>Desulfuromonadia</taxon>
        <taxon>Geobacterales</taxon>
        <taxon>Geobacteraceae</taxon>
        <taxon>Geobacter</taxon>
    </lineage>
</organism>
<dbReference type="InterPro" id="IPR025392">
    <property type="entry name" value="DUF4124"/>
</dbReference>
<dbReference type="Pfam" id="PF13511">
    <property type="entry name" value="DUF4124"/>
    <property type="match status" value="1"/>
</dbReference>
<dbReference type="KEGG" id="gem:GM21_1901"/>
<feature type="coiled-coil region" evidence="1">
    <location>
        <begin position="105"/>
        <end position="132"/>
    </location>
</feature>